<reference evidence="2" key="1">
    <citation type="submission" date="2021-02" db="EMBL/GenBank/DDBJ databases">
        <title>First Annotated Genome of the Yellow-green Alga Tribonema minus.</title>
        <authorList>
            <person name="Mahan K.M."/>
        </authorList>
    </citation>
    <scope>NUCLEOTIDE SEQUENCE</scope>
    <source>
        <strain evidence="2">UTEX B ZZ1240</strain>
    </source>
</reference>
<feature type="region of interest" description="Disordered" evidence="1">
    <location>
        <begin position="218"/>
        <end position="247"/>
    </location>
</feature>
<dbReference type="OrthoDB" id="413520at2759"/>
<keyword evidence="3" id="KW-1185">Reference proteome</keyword>
<keyword evidence="2" id="KW-0808">Transferase</keyword>
<dbReference type="CDD" id="cd02440">
    <property type="entry name" value="AdoMet_MTases"/>
    <property type="match status" value="1"/>
</dbReference>
<name>A0A835YRK7_9STRA</name>
<keyword evidence="2" id="KW-0489">Methyltransferase</keyword>
<gene>
    <name evidence="2" type="ORF">JKP88DRAFT_261276</name>
</gene>
<accession>A0A835YRK7</accession>
<dbReference type="InterPro" id="IPR029063">
    <property type="entry name" value="SAM-dependent_MTases_sf"/>
</dbReference>
<dbReference type="Pfam" id="PF10294">
    <property type="entry name" value="Methyltransf_16"/>
    <property type="match status" value="1"/>
</dbReference>
<evidence type="ECO:0000313" key="2">
    <source>
        <dbReference type="EMBL" id="KAG5179856.1"/>
    </source>
</evidence>
<dbReference type="PANTHER" id="PTHR14614:SF98">
    <property type="entry name" value="S-ADENOSYL-L-METHIONINE-DEPENDENT METHYLTRANSFERASES SUPERFAMILY PROTEIN"/>
    <property type="match status" value="1"/>
</dbReference>
<dbReference type="Proteomes" id="UP000664859">
    <property type="component" value="Unassembled WGS sequence"/>
</dbReference>
<evidence type="ECO:0000313" key="3">
    <source>
        <dbReference type="Proteomes" id="UP000664859"/>
    </source>
</evidence>
<protein>
    <submittedName>
        <fullName evidence="2">Putative methyltransferase-domain-containing protein</fullName>
    </submittedName>
</protein>
<dbReference type="GO" id="GO:0008168">
    <property type="term" value="F:methyltransferase activity"/>
    <property type="evidence" value="ECO:0007669"/>
    <property type="project" value="UniProtKB-KW"/>
</dbReference>
<dbReference type="EMBL" id="JAFCMP010000445">
    <property type="protein sequence ID" value="KAG5179856.1"/>
    <property type="molecule type" value="Genomic_DNA"/>
</dbReference>
<dbReference type="GO" id="GO:0032259">
    <property type="term" value="P:methylation"/>
    <property type="evidence" value="ECO:0007669"/>
    <property type="project" value="UniProtKB-KW"/>
</dbReference>
<dbReference type="Gene3D" id="3.40.50.150">
    <property type="entry name" value="Vaccinia Virus protein VP39"/>
    <property type="match status" value="1"/>
</dbReference>
<dbReference type="PANTHER" id="PTHR14614">
    <property type="entry name" value="HEPATOCELLULAR CARCINOMA-ASSOCIATED ANTIGEN"/>
    <property type="match status" value="1"/>
</dbReference>
<dbReference type="InterPro" id="IPR019410">
    <property type="entry name" value="Methyltransf_16"/>
</dbReference>
<sequence>MAERHDQGGAQVVKVSVRGGEICIAQQPGSGNLGTSVWDASVILVHYLNDNSKQFNQRTMDGKRVLELGAGCGLAGIYCATLGADVTLTDLEPVLPILNQNARRNLGGMPESVKYKVQEYCWGNPVDALDAPYDYIIACDCVYVESLVEVLVWSLEQLAGASTTVVVCRHVHTSKLVDLSTSTLLTIPAVRASCAVRSYRSEHADLLFCKRKRNTAAPPQLAQHASEGEQPAAALHPATKSLRAEED</sequence>
<proteinExistence type="predicted"/>
<organism evidence="2 3">
    <name type="scientific">Tribonema minus</name>
    <dbReference type="NCBI Taxonomy" id="303371"/>
    <lineage>
        <taxon>Eukaryota</taxon>
        <taxon>Sar</taxon>
        <taxon>Stramenopiles</taxon>
        <taxon>Ochrophyta</taxon>
        <taxon>PX clade</taxon>
        <taxon>Xanthophyceae</taxon>
        <taxon>Tribonematales</taxon>
        <taxon>Tribonemataceae</taxon>
        <taxon>Tribonema</taxon>
    </lineage>
</organism>
<dbReference type="SUPFAM" id="SSF53335">
    <property type="entry name" value="S-adenosyl-L-methionine-dependent methyltransferases"/>
    <property type="match status" value="1"/>
</dbReference>
<comment type="caution">
    <text evidence="2">The sequence shown here is derived from an EMBL/GenBank/DDBJ whole genome shotgun (WGS) entry which is preliminary data.</text>
</comment>
<evidence type="ECO:0000256" key="1">
    <source>
        <dbReference type="SAM" id="MobiDB-lite"/>
    </source>
</evidence>
<dbReference type="AlphaFoldDB" id="A0A835YRK7"/>